<evidence type="ECO:0000256" key="2">
    <source>
        <dbReference type="ARBA" id="ARBA00023125"/>
    </source>
</evidence>
<keyword evidence="4" id="KW-0597">Phosphoprotein</keyword>
<dbReference type="SUPFAM" id="SSF52172">
    <property type="entry name" value="CheY-like"/>
    <property type="match status" value="1"/>
</dbReference>
<dbReference type="PROSITE" id="PS50043">
    <property type="entry name" value="HTH_LUXR_2"/>
    <property type="match status" value="1"/>
</dbReference>
<dbReference type="InterPro" id="IPR001789">
    <property type="entry name" value="Sig_transdc_resp-reg_receiver"/>
</dbReference>
<dbReference type="PROSITE" id="PS00622">
    <property type="entry name" value="HTH_LUXR_1"/>
    <property type="match status" value="1"/>
</dbReference>
<dbReference type="Pfam" id="PF00196">
    <property type="entry name" value="GerE"/>
    <property type="match status" value="1"/>
</dbReference>
<name>A0ABX8UJD7_9BURK</name>
<dbReference type="InterPro" id="IPR000792">
    <property type="entry name" value="Tscrpt_reg_LuxR_C"/>
</dbReference>
<dbReference type="PROSITE" id="PS50110">
    <property type="entry name" value="RESPONSE_REGULATORY"/>
    <property type="match status" value="1"/>
</dbReference>
<accession>A0ABX8UJD7</accession>
<dbReference type="PANTHER" id="PTHR44688">
    <property type="entry name" value="DNA-BINDING TRANSCRIPTIONAL ACTIVATOR DEVR_DOSR"/>
    <property type="match status" value="1"/>
</dbReference>
<dbReference type="Gene3D" id="3.40.50.2300">
    <property type="match status" value="1"/>
</dbReference>
<dbReference type="InterPro" id="IPR036388">
    <property type="entry name" value="WH-like_DNA-bd_sf"/>
</dbReference>
<feature type="modified residue" description="4-aspartylphosphate" evidence="4">
    <location>
        <position position="66"/>
    </location>
</feature>
<evidence type="ECO:0000313" key="7">
    <source>
        <dbReference type="EMBL" id="QYD69148.1"/>
    </source>
</evidence>
<evidence type="ECO:0000256" key="1">
    <source>
        <dbReference type="ARBA" id="ARBA00023015"/>
    </source>
</evidence>
<dbReference type="SMART" id="SM00421">
    <property type="entry name" value="HTH_LUXR"/>
    <property type="match status" value="1"/>
</dbReference>
<dbReference type="RefSeq" id="WP_219798519.1">
    <property type="nucleotide sequence ID" value="NZ_CP080095.1"/>
</dbReference>
<dbReference type="Pfam" id="PF00072">
    <property type="entry name" value="Response_reg"/>
    <property type="match status" value="1"/>
</dbReference>
<keyword evidence="1" id="KW-0805">Transcription regulation</keyword>
<evidence type="ECO:0000313" key="8">
    <source>
        <dbReference type="Proteomes" id="UP000826462"/>
    </source>
</evidence>
<evidence type="ECO:0000256" key="3">
    <source>
        <dbReference type="ARBA" id="ARBA00023163"/>
    </source>
</evidence>
<dbReference type="InterPro" id="IPR011006">
    <property type="entry name" value="CheY-like_superfamily"/>
</dbReference>
<dbReference type="InterPro" id="IPR016032">
    <property type="entry name" value="Sig_transdc_resp-reg_C-effctor"/>
</dbReference>
<dbReference type="CDD" id="cd06170">
    <property type="entry name" value="LuxR_C_like"/>
    <property type="match status" value="1"/>
</dbReference>
<dbReference type="EMBL" id="CP080095">
    <property type="protein sequence ID" value="QYD69148.1"/>
    <property type="molecule type" value="Genomic_DNA"/>
</dbReference>
<feature type="domain" description="Response regulatory" evidence="6">
    <location>
        <begin position="17"/>
        <end position="131"/>
    </location>
</feature>
<proteinExistence type="predicted"/>
<organism evidence="7 8">
    <name type="scientific">Paraburkholderia edwinii</name>
    <dbReference type="NCBI Taxonomy" id="2861782"/>
    <lineage>
        <taxon>Bacteria</taxon>
        <taxon>Pseudomonadati</taxon>
        <taxon>Pseudomonadota</taxon>
        <taxon>Betaproteobacteria</taxon>
        <taxon>Burkholderiales</taxon>
        <taxon>Burkholderiaceae</taxon>
        <taxon>Paraburkholderia</taxon>
    </lineage>
</organism>
<evidence type="ECO:0000259" key="5">
    <source>
        <dbReference type="PROSITE" id="PS50043"/>
    </source>
</evidence>
<dbReference type="Gene3D" id="1.10.10.10">
    <property type="entry name" value="Winged helix-like DNA-binding domain superfamily/Winged helix DNA-binding domain"/>
    <property type="match status" value="1"/>
</dbReference>
<gene>
    <name evidence="7" type="ORF">KZJ38_01765</name>
</gene>
<keyword evidence="8" id="KW-1185">Reference proteome</keyword>
<keyword evidence="3" id="KW-0804">Transcription</keyword>
<dbReference type="PRINTS" id="PR00038">
    <property type="entry name" value="HTHLUXR"/>
</dbReference>
<protein>
    <submittedName>
        <fullName evidence="7">LuxR C-terminal-related transcriptional regulator</fullName>
    </submittedName>
</protein>
<dbReference type="SMART" id="SM00448">
    <property type="entry name" value="REC"/>
    <property type="match status" value="1"/>
</dbReference>
<reference evidence="7 8" key="1">
    <citation type="submission" date="2021-07" db="EMBL/GenBank/DDBJ databases">
        <title>Paraburkholderia edwinii protects Aspergillus sp. from phenazines by acting as a toxin sponge.</title>
        <authorList>
            <person name="Dahlstrom K.M."/>
            <person name="Newman D.K."/>
        </authorList>
    </citation>
    <scope>NUCLEOTIDE SEQUENCE [LARGE SCALE GENOMIC DNA]</scope>
    <source>
        <strain evidence="7 8">Pe01</strain>
    </source>
</reference>
<feature type="domain" description="HTH luxR-type" evidence="5">
    <location>
        <begin position="147"/>
        <end position="212"/>
    </location>
</feature>
<dbReference type="Proteomes" id="UP000826462">
    <property type="component" value="Chromosome 1"/>
</dbReference>
<dbReference type="SUPFAM" id="SSF46894">
    <property type="entry name" value="C-terminal effector domain of the bipartite response regulators"/>
    <property type="match status" value="1"/>
</dbReference>
<sequence length="220" mass="24885">MKDARFNEYPVIDFDGIVYVIDDDVRMHDAVTALLHSAGLDVRTFSRAHDFFSDKRPDVAACVILDVRLQGQSGFSVREQMMAQCIHIPVIFMTAYADVAMSVRAMRSGASHFLEKPFRDQDMLDAVVEALAQDKKRRCKERSIANVQRCFETLTPRERRVMELVAAGLLNKQIAAEMALSEMTVKIHRSRAMKKMESRSVADFVLKANALRQASNGSQR</sequence>
<dbReference type="PANTHER" id="PTHR44688:SF16">
    <property type="entry name" value="DNA-BINDING TRANSCRIPTIONAL ACTIVATOR DEVR_DOSR"/>
    <property type="match status" value="1"/>
</dbReference>
<evidence type="ECO:0000256" key="4">
    <source>
        <dbReference type="PROSITE-ProRule" id="PRU00169"/>
    </source>
</evidence>
<keyword evidence="2" id="KW-0238">DNA-binding</keyword>
<evidence type="ECO:0000259" key="6">
    <source>
        <dbReference type="PROSITE" id="PS50110"/>
    </source>
</evidence>